<dbReference type="EMBL" id="CP101990">
    <property type="protein sequence ID" value="UUI67458.1"/>
    <property type="molecule type" value="Genomic_DNA"/>
</dbReference>
<gene>
    <name evidence="11" type="ORF">NP095_09580</name>
</gene>
<name>A0ABY5KCG2_9ACTN</name>
<dbReference type="InterPro" id="IPR017736">
    <property type="entry name" value="Glyco_hydro_1_beta-glucosidase"/>
</dbReference>
<dbReference type="RefSeq" id="WP_256766026.1">
    <property type="nucleotide sequence ID" value="NZ_CP101990.1"/>
</dbReference>
<protein>
    <recommendedName>
        <fullName evidence="3 10">Beta-glucosidase</fullName>
        <ecNumber evidence="3 10">3.2.1.21</ecNumber>
    </recommendedName>
</protein>
<dbReference type="InterPro" id="IPR017853">
    <property type="entry name" value="GH"/>
</dbReference>
<keyword evidence="6" id="KW-0119">Carbohydrate metabolism</keyword>
<evidence type="ECO:0000256" key="7">
    <source>
        <dbReference type="ARBA" id="ARBA00023295"/>
    </source>
</evidence>
<proteinExistence type="inferred from homology"/>
<dbReference type="Gene3D" id="3.20.20.80">
    <property type="entry name" value="Glycosidases"/>
    <property type="match status" value="1"/>
</dbReference>
<evidence type="ECO:0000313" key="11">
    <source>
        <dbReference type="EMBL" id="UUI67458.1"/>
    </source>
</evidence>
<keyword evidence="7 10" id="KW-0326">Glycosidase</keyword>
<evidence type="ECO:0000256" key="5">
    <source>
        <dbReference type="ARBA" id="ARBA00023001"/>
    </source>
</evidence>
<dbReference type="GO" id="GO:0008422">
    <property type="term" value="F:beta-glucosidase activity"/>
    <property type="evidence" value="ECO:0007669"/>
    <property type="project" value="UniProtKB-EC"/>
</dbReference>
<comment type="catalytic activity">
    <reaction evidence="1 10">
        <text>Hydrolysis of terminal, non-reducing beta-D-glucosyl residues with release of beta-D-glucose.</text>
        <dbReference type="EC" id="3.2.1.21"/>
    </reaction>
</comment>
<dbReference type="InterPro" id="IPR033132">
    <property type="entry name" value="GH_1_N_CS"/>
</dbReference>
<keyword evidence="12" id="KW-1185">Reference proteome</keyword>
<keyword evidence="4 10" id="KW-0378">Hydrolase</keyword>
<dbReference type="InterPro" id="IPR018120">
    <property type="entry name" value="Glyco_hydro_1_AS"/>
</dbReference>
<comment type="similarity">
    <text evidence="2 10">Belongs to the glycosyl hydrolase 1 family.</text>
</comment>
<dbReference type="NCBIfam" id="TIGR03356">
    <property type="entry name" value="BGL"/>
    <property type="match status" value="1"/>
</dbReference>
<dbReference type="PROSITE" id="PS00572">
    <property type="entry name" value="GLYCOSYL_HYDROL_F1_1"/>
    <property type="match status" value="1"/>
</dbReference>
<dbReference type="PROSITE" id="PS00653">
    <property type="entry name" value="GLYCOSYL_HYDROL_F1_2"/>
    <property type="match status" value="1"/>
</dbReference>
<reference evidence="11 12" key="1">
    <citation type="submission" date="2022-07" db="EMBL/GenBank/DDBJ databases">
        <title>Novel species in genus Aeromicrobium.</title>
        <authorList>
            <person name="Ye L."/>
        </authorList>
    </citation>
    <scope>NUCLEOTIDE SEQUENCE [LARGE SCALE GENOMIC DNA]</scope>
    <source>
        <strain evidence="12">zg-Y50</strain>
    </source>
</reference>
<evidence type="ECO:0000256" key="3">
    <source>
        <dbReference type="ARBA" id="ARBA00012744"/>
    </source>
</evidence>
<evidence type="ECO:0000256" key="4">
    <source>
        <dbReference type="ARBA" id="ARBA00022801"/>
    </source>
</evidence>
<dbReference type="PRINTS" id="PR00131">
    <property type="entry name" value="GLHYDRLASE1"/>
</dbReference>
<dbReference type="PANTHER" id="PTHR10353:SF36">
    <property type="entry name" value="LP05116P"/>
    <property type="match status" value="1"/>
</dbReference>
<keyword evidence="8" id="KW-0624">Polysaccharide degradation</keyword>
<dbReference type="EC" id="3.2.1.21" evidence="3 10"/>
<feature type="active site" description="Nucleophile" evidence="9">
    <location>
        <position position="355"/>
    </location>
</feature>
<dbReference type="PANTHER" id="PTHR10353">
    <property type="entry name" value="GLYCOSYL HYDROLASE"/>
    <property type="match status" value="1"/>
</dbReference>
<evidence type="ECO:0000256" key="8">
    <source>
        <dbReference type="ARBA" id="ARBA00023326"/>
    </source>
</evidence>
<keyword evidence="5" id="KW-0136">Cellulose degradation</keyword>
<evidence type="ECO:0000256" key="10">
    <source>
        <dbReference type="RuleBase" id="RU361175"/>
    </source>
</evidence>
<accession>A0ABY5KCG2</accession>
<dbReference type="Proteomes" id="UP001315860">
    <property type="component" value="Chromosome"/>
</dbReference>
<evidence type="ECO:0000256" key="2">
    <source>
        <dbReference type="ARBA" id="ARBA00010838"/>
    </source>
</evidence>
<dbReference type="Pfam" id="PF00232">
    <property type="entry name" value="Glyco_hydro_1"/>
    <property type="match status" value="1"/>
</dbReference>
<evidence type="ECO:0000256" key="1">
    <source>
        <dbReference type="ARBA" id="ARBA00000448"/>
    </source>
</evidence>
<evidence type="ECO:0000256" key="6">
    <source>
        <dbReference type="ARBA" id="ARBA00023277"/>
    </source>
</evidence>
<dbReference type="SUPFAM" id="SSF51445">
    <property type="entry name" value="(Trans)glycosidases"/>
    <property type="match status" value="1"/>
</dbReference>
<evidence type="ECO:0000256" key="9">
    <source>
        <dbReference type="PROSITE-ProRule" id="PRU10055"/>
    </source>
</evidence>
<organism evidence="11 12">
    <name type="scientific">Aeromicrobium duanguangcaii</name>
    <dbReference type="NCBI Taxonomy" id="2968086"/>
    <lineage>
        <taxon>Bacteria</taxon>
        <taxon>Bacillati</taxon>
        <taxon>Actinomycetota</taxon>
        <taxon>Actinomycetes</taxon>
        <taxon>Propionibacteriales</taxon>
        <taxon>Nocardioidaceae</taxon>
        <taxon>Aeromicrobium</taxon>
    </lineage>
</organism>
<dbReference type="InterPro" id="IPR001360">
    <property type="entry name" value="Glyco_hydro_1"/>
</dbReference>
<evidence type="ECO:0000313" key="12">
    <source>
        <dbReference type="Proteomes" id="UP001315860"/>
    </source>
</evidence>
<sequence>MTGLSERFDPGFLWGVATSAYQIEGATKEDGRGPSIWDTFAARPGMTRRGENGEVAVDHYHRWPEDVSLVKDLGLDAYRFSVAWPRIQPEGRGRVEPRGLAFYDRLVDGLLEAGVEPWPTLFHWDLPQALEDAGGWPVRDTAERFADYAQIVAEALGDRVRHWTTLNEPWCAAFLGYGAGIHAPGRTEPAAALAASHHLNLAHGLAVPRLREGRPEAQVGVTVNLYAVSPGDDTGRHDDAARRIDGLMNRWFLDPLLLGRYPQDVLDDVAGVGGTDVILDEDLATVAAPLDFLGINYYSRHVVAASPWPGASEVGFVTTDRPKTASGWDIDPGGLAEVLDQVRRDYPPIPIYITENGAAFDDDVLSAEGTIDDRDRIDFIDGHLRALADARDSGMDIRGYFAWSLLDNFEWAEGYDKRFGIVHVDFETLVRTPKASALWFAELARSSSTKGSS</sequence>